<dbReference type="EMBL" id="VXIS01000058">
    <property type="protein sequence ID" value="KAA8909380.1"/>
    <property type="molecule type" value="Genomic_DNA"/>
</dbReference>
<dbReference type="GO" id="GO:0030246">
    <property type="term" value="F:carbohydrate binding"/>
    <property type="evidence" value="ECO:0007669"/>
    <property type="project" value="UniProtKB-KW"/>
</dbReference>
<dbReference type="InterPro" id="IPR003877">
    <property type="entry name" value="SPRY_dom"/>
</dbReference>
<dbReference type="Proteomes" id="UP000326924">
    <property type="component" value="Unassembled WGS sequence"/>
</dbReference>
<dbReference type="InterPro" id="IPR050618">
    <property type="entry name" value="Ubq-SigPath_Reg"/>
</dbReference>
<dbReference type="Pfam" id="PF00622">
    <property type="entry name" value="SPRY"/>
    <property type="match status" value="1"/>
</dbReference>
<sequence length="289" mass="31446">MAAYHGNPSILALFPRTDLSAYPQLPCGLPCGYWGSPFQAALLGGHQAALQIFSEILAENPMMALSQDAHGWTPLHCISRSAEMEGALDAAIAQQYPAFTPMQRPNPTMWSTEHRNPFIQLDGAGVEATCPEIASSVPAHNAAIRTRHFCIQADHPFSGRIYFEVLILSKAIENEIGIGLSSGICPLDAMPGWGNFNWWGYHGDDGMIYNSDAQKARYETFGEGDIVGCGVNKNGSLYFTKNGKKLGTPLRGISGQLFPVIGMAMGARSKANFGPRFEYNFHDAEQDDT</sequence>
<dbReference type="InParanoid" id="A0A5J5F114"/>
<dbReference type="InterPro" id="IPR013320">
    <property type="entry name" value="ConA-like_dom_sf"/>
</dbReference>
<dbReference type="InterPro" id="IPR043136">
    <property type="entry name" value="B30.2/SPRY_sf"/>
</dbReference>
<dbReference type="PANTHER" id="PTHR12864">
    <property type="entry name" value="RAN BINDING PROTEIN 9-RELATED"/>
    <property type="match status" value="1"/>
</dbReference>
<dbReference type="OrthoDB" id="5424896at2759"/>
<dbReference type="PROSITE" id="PS50188">
    <property type="entry name" value="B302_SPRY"/>
    <property type="match status" value="1"/>
</dbReference>
<proteinExistence type="predicted"/>
<dbReference type="InterPro" id="IPR001870">
    <property type="entry name" value="B30.2/SPRY"/>
</dbReference>
<feature type="domain" description="B30.2/SPRY" evidence="1">
    <location>
        <begin position="88"/>
        <end position="278"/>
    </location>
</feature>
<organism evidence="2 3">
    <name type="scientific">Sphaerosporella brunnea</name>
    <dbReference type="NCBI Taxonomy" id="1250544"/>
    <lineage>
        <taxon>Eukaryota</taxon>
        <taxon>Fungi</taxon>
        <taxon>Dikarya</taxon>
        <taxon>Ascomycota</taxon>
        <taxon>Pezizomycotina</taxon>
        <taxon>Pezizomycetes</taxon>
        <taxon>Pezizales</taxon>
        <taxon>Pyronemataceae</taxon>
        <taxon>Sphaerosporella</taxon>
    </lineage>
</organism>
<dbReference type="Gene3D" id="2.60.120.920">
    <property type="match status" value="1"/>
</dbReference>
<evidence type="ECO:0000259" key="1">
    <source>
        <dbReference type="PROSITE" id="PS50188"/>
    </source>
</evidence>
<gene>
    <name evidence="2" type="ORF">FN846DRAFT_942527</name>
</gene>
<comment type="caution">
    <text evidence="2">The sequence shown here is derived from an EMBL/GenBank/DDBJ whole genome shotgun (WGS) entry which is preliminary data.</text>
</comment>
<name>A0A5J5F114_9PEZI</name>
<keyword evidence="3" id="KW-1185">Reference proteome</keyword>
<dbReference type="AlphaFoldDB" id="A0A5J5F114"/>
<evidence type="ECO:0000313" key="2">
    <source>
        <dbReference type="EMBL" id="KAA8909380.1"/>
    </source>
</evidence>
<protein>
    <submittedName>
        <fullName evidence="2">Concanavalin A-like lectin/glucanase domain-containing protein</fullName>
    </submittedName>
</protein>
<dbReference type="SMART" id="SM00449">
    <property type="entry name" value="SPRY"/>
    <property type="match status" value="1"/>
</dbReference>
<dbReference type="SUPFAM" id="SSF49899">
    <property type="entry name" value="Concanavalin A-like lectins/glucanases"/>
    <property type="match status" value="1"/>
</dbReference>
<keyword evidence="2" id="KW-0430">Lectin</keyword>
<accession>A0A5J5F114</accession>
<evidence type="ECO:0000313" key="3">
    <source>
        <dbReference type="Proteomes" id="UP000326924"/>
    </source>
</evidence>
<dbReference type="CDD" id="cd12885">
    <property type="entry name" value="SPRY_RanBP_like"/>
    <property type="match status" value="1"/>
</dbReference>
<dbReference type="InterPro" id="IPR044736">
    <property type="entry name" value="Gid1/RanBPM/SPLA_SPRY"/>
</dbReference>
<reference evidence="2 3" key="1">
    <citation type="submission" date="2019-09" db="EMBL/GenBank/DDBJ databases">
        <title>Draft genome of the ectomycorrhizal ascomycete Sphaerosporella brunnea.</title>
        <authorList>
            <consortium name="DOE Joint Genome Institute"/>
            <person name="Benucci G.M."/>
            <person name="Marozzi G."/>
            <person name="Antonielli L."/>
            <person name="Sanchez S."/>
            <person name="Marco P."/>
            <person name="Wang X."/>
            <person name="Falini L.B."/>
            <person name="Barry K."/>
            <person name="Haridas S."/>
            <person name="Lipzen A."/>
            <person name="Labutti K."/>
            <person name="Grigoriev I.V."/>
            <person name="Murat C."/>
            <person name="Martin F."/>
            <person name="Albertini E."/>
            <person name="Donnini D."/>
            <person name="Bonito G."/>
        </authorList>
    </citation>
    <scope>NUCLEOTIDE SEQUENCE [LARGE SCALE GENOMIC DNA]</scope>
    <source>
        <strain evidence="2 3">Sb_GMNB300</strain>
    </source>
</reference>